<evidence type="ECO:0000256" key="2">
    <source>
        <dbReference type="ARBA" id="ARBA00022525"/>
    </source>
</evidence>
<dbReference type="InterPro" id="IPR010909">
    <property type="entry name" value="PLAC"/>
</dbReference>
<dbReference type="InterPro" id="IPR036383">
    <property type="entry name" value="TSP1_rpt_sf"/>
</dbReference>
<evidence type="ECO:0000256" key="6">
    <source>
        <dbReference type="PIRSR" id="PIRSR613273-3"/>
    </source>
</evidence>
<dbReference type="FunCoup" id="A0A6I8VZ57">
    <property type="interactions" value="55"/>
</dbReference>
<keyword evidence="10" id="KW-1185">Reference proteome</keyword>
<dbReference type="PROSITE" id="PS50092">
    <property type="entry name" value="TSP1"/>
    <property type="match status" value="3"/>
</dbReference>
<feature type="region of interest" description="Disordered" evidence="7">
    <location>
        <begin position="642"/>
        <end position="672"/>
    </location>
</feature>
<dbReference type="SMART" id="SM00209">
    <property type="entry name" value="TSP1"/>
    <property type="match status" value="5"/>
</dbReference>
<dbReference type="Pfam" id="PF19030">
    <property type="entry name" value="TSP1_ADAMTS"/>
    <property type="match status" value="4"/>
</dbReference>
<keyword evidence="5 6" id="KW-1015">Disulfide bond</keyword>
<dbReference type="InterPro" id="IPR000884">
    <property type="entry name" value="TSP1_rpt"/>
</dbReference>
<dbReference type="AlphaFoldDB" id="A0A6I8VZ57"/>
<feature type="disulfide bond" evidence="6">
    <location>
        <begin position="217"/>
        <end position="258"/>
    </location>
</feature>
<protein>
    <submittedName>
        <fullName evidence="11">Thrombospondin type-1 domain-containing protein 4 isoform X1</fullName>
    </submittedName>
</protein>
<comment type="subcellular location">
    <subcellularLocation>
        <location evidence="1">Secreted</location>
    </subcellularLocation>
</comment>
<keyword evidence="8" id="KW-0472">Membrane</keyword>
<sequence>MIAFIDVAQKQHIQKNRGQRKRKPSKFKMKNIFVICSICIIGAYIAGTDCIETKISTIERIKKHQDWLKKHCKPKSYKIPTNQPLLSERSNLWRQKKEMTITQKGGKKQKQQYIQNEIIPKHSSTTNLMTLKPLEILQNESHYEISSSKLVDTTTMSSFPDVHLIKEGIKVSTESTAKIISPPMTPVNFPNILARKRFELKVRTYPRWDNWSNWSECSRSCGGGVMHQTRKCIGRKSLTGNQFISDACFGYFKRYQLCNDLPCPAKSKDFRSNQCAAYNGIMFEGHKYSWQPYIKSDAECELNCKPLGMKYYATLNESVINGTPCKRPAEYYRLNFLGRAICVDGICKAVNASGSINGAYAHSGSVSCGGLLCRPVTGIFTRDPQPDDGLVHVATIPTGASNISITELRNSLNLLVLRTSQQKSIVNSESNVSESGSYEAVGATFDYHRIDGVQNSEGVTEWITSTGPIRDSLDLLVFGKNRNPGIKYEYMLPIISDSEENELSVENMNSFLRAGGEDASVLSSSRPGRRRNFTWKVVGFRACTKSCGGGVQAPIVRCIRENLLRYYSQRRCIHSVKPVLNENLLHCNTQPCPAYWHFEKWGECHCLHEGAFRRREVSCLQELASGTVIHVDSTACMEEMPPTQKQCECPNNRSRDSSRYRLHTHSGSANSTRRQRIMVDNSSTNAVWLTSEWNQYCSATCGLGVEYRTIFCDRSEVGAVRCDHNKTPENRRPCVRPSCEDGEWFVGPWSSCNGDCFNLGRTRVVLCIQNKLIVDHKKCKSELQPQSFEKCSHDEGEITYCAPRWHYSEWSQCTKSCDGGTQRRSVRCLEYNATLNSLQDSTRCRYAAREPIFRSCNTNDCDEHHQNYSSSTCTDKLPNCKWAAQGKLCSYDYYRTSCCISCSGRV</sequence>
<keyword evidence="4" id="KW-0677">Repeat</keyword>
<evidence type="ECO:0000256" key="1">
    <source>
        <dbReference type="ARBA" id="ARBA00004613"/>
    </source>
</evidence>
<dbReference type="GO" id="GO:0030198">
    <property type="term" value="P:extracellular matrix organization"/>
    <property type="evidence" value="ECO:0007669"/>
    <property type="project" value="InterPro"/>
</dbReference>
<dbReference type="InParanoid" id="A0A6I8VZ57"/>
<dbReference type="GO" id="GO:0004222">
    <property type="term" value="F:metalloendopeptidase activity"/>
    <property type="evidence" value="ECO:0007669"/>
    <property type="project" value="TreeGrafter"/>
</dbReference>
<keyword evidence="8" id="KW-0812">Transmembrane</keyword>
<dbReference type="SUPFAM" id="SSF82895">
    <property type="entry name" value="TSP-1 type 1 repeat"/>
    <property type="match status" value="4"/>
</dbReference>
<keyword evidence="2" id="KW-0964">Secreted</keyword>
<dbReference type="InterPro" id="IPR013273">
    <property type="entry name" value="ADAMTS/ADAMTS-like"/>
</dbReference>
<feature type="disulfide bond" evidence="6">
    <location>
        <begin position="232"/>
        <end position="248"/>
    </location>
</feature>
<accession>A0A6I8VZ57</accession>
<evidence type="ECO:0000259" key="9">
    <source>
        <dbReference type="PROSITE" id="PS50900"/>
    </source>
</evidence>
<feature type="compositionally biased region" description="Polar residues" evidence="7">
    <location>
        <begin position="643"/>
        <end position="652"/>
    </location>
</feature>
<evidence type="ECO:0000256" key="8">
    <source>
        <dbReference type="SAM" id="Phobius"/>
    </source>
</evidence>
<keyword evidence="8" id="KW-1133">Transmembrane helix</keyword>
<evidence type="ECO:0000256" key="5">
    <source>
        <dbReference type="ARBA" id="ARBA00023157"/>
    </source>
</evidence>
<dbReference type="Gene3D" id="2.20.100.10">
    <property type="entry name" value="Thrombospondin type-1 (TSP1) repeat"/>
    <property type="match status" value="4"/>
</dbReference>
<proteinExistence type="predicted"/>
<evidence type="ECO:0000313" key="11">
    <source>
        <dbReference type="RefSeq" id="XP_033236342.1"/>
    </source>
</evidence>
<dbReference type="PROSITE" id="PS50900">
    <property type="entry name" value="PLAC"/>
    <property type="match status" value="1"/>
</dbReference>
<dbReference type="Proteomes" id="UP000001819">
    <property type="component" value="Chromosome 4"/>
</dbReference>
<feature type="domain" description="PLAC" evidence="9">
    <location>
        <begin position="869"/>
        <end position="906"/>
    </location>
</feature>
<dbReference type="PANTHER" id="PTHR13723">
    <property type="entry name" value="ADAMTS A DISINTEGRIN AND METALLOPROTEASE WITH THROMBOSPONDIN MOTIFS PROTEASE"/>
    <property type="match status" value="1"/>
</dbReference>
<name>A0A6I8VZ57_DROPS</name>
<dbReference type="GO" id="GO:0005576">
    <property type="term" value="C:extracellular region"/>
    <property type="evidence" value="ECO:0007669"/>
    <property type="project" value="UniProtKB-SubCell"/>
</dbReference>
<evidence type="ECO:0000256" key="7">
    <source>
        <dbReference type="SAM" id="MobiDB-lite"/>
    </source>
</evidence>
<dbReference type="PANTHER" id="PTHR13723:SF316">
    <property type="entry name" value="LONELY HEART, ISOFORM A"/>
    <property type="match status" value="1"/>
</dbReference>
<dbReference type="Gene3D" id="2.60.120.830">
    <property type="match status" value="1"/>
</dbReference>
<dbReference type="InterPro" id="IPR010294">
    <property type="entry name" value="ADAMTS_spacer1"/>
</dbReference>
<evidence type="ECO:0000313" key="10">
    <source>
        <dbReference type="Proteomes" id="UP000001819"/>
    </source>
</evidence>
<dbReference type="GO" id="GO:0031012">
    <property type="term" value="C:extracellular matrix"/>
    <property type="evidence" value="ECO:0007669"/>
    <property type="project" value="TreeGrafter"/>
</dbReference>
<evidence type="ECO:0000256" key="4">
    <source>
        <dbReference type="ARBA" id="ARBA00022737"/>
    </source>
</evidence>
<keyword evidence="3" id="KW-0732">Signal</keyword>
<dbReference type="RefSeq" id="XP_033236342.1">
    <property type="nucleotide sequence ID" value="XM_033380451.1"/>
</dbReference>
<organism evidence="10 11">
    <name type="scientific">Drosophila pseudoobscura pseudoobscura</name>
    <name type="common">Fruit fly</name>
    <dbReference type="NCBI Taxonomy" id="46245"/>
    <lineage>
        <taxon>Eukaryota</taxon>
        <taxon>Metazoa</taxon>
        <taxon>Ecdysozoa</taxon>
        <taxon>Arthropoda</taxon>
        <taxon>Hexapoda</taxon>
        <taxon>Insecta</taxon>
        <taxon>Pterygota</taxon>
        <taxon>Neoptera</taxon>
        <taxon>Endopterygota</taxon>
        <taxon>Diptera</taxon>
        <taxon>Brachycera</taxon>
        <taxon>Muscomorpha</taxon>
        <taxon>Ephydroidea</taxon>
        <taxon>Drosophilidae</taxon>
        <taxon>Drosophila</taxon>
        <taxon>Sophophora</taxon>
    </lineage>
</organism>
<gene>
    <name evidence="11" type="primary">loh</name>
</gene>
<dbReference type="KEGG" id="dpo:26532979"/>
<dbReference type="Pfam" id="PF00090">
    <property type="entry name" value="TSP_1"/>
    <property type="match status" value="1"/>
</dbReference>
<feature type="transmembrane region" description="Helical" evidence="8">
    <location>
        <begin position="29"/>
        <end position="47"/>
    </location>
</feature>
<feature type="disulfide bond" evidence="6">
    <location>
        <begin position="221"/>
        <end position="263"/>
    </location>
</feature>
<dbReference type="GO" id="GO:0006508">
    <property type="term" value="P:proteolysis"/>
    <property type="evidence" value="ECO:0007669"/>
    <property type="project" value="TreeGrafter"/>
</dbReference>
<evidence type="ECO:0000256" key="3">
    <source>
        <dbReference type="ARBA" id="ARBA00022729"/>
    </source>
</evidence>
<dbReference type="Pfam" id="PF05986">
    <property type="entry name" value="ADAMTS_spacer1"/>
    <property type="match status" value="1"/>
</dbReference>
<reference evidence="11" key="1">
    <citation type="submission" date="2025-08" db="UniProtKB">
        <authorList>
            <consortium name="RefSeq"/>
        </authorList>
    </citation>
    <scope>IDENTIFICATION</scope>
    <source>
        <strain evidence="11">MV-25-SWS-2005</strain>
        <tissue evidence="11">Whole body</tissue>
    </source>
</reference>
<dbReference type="InterPro" id="IPR050439">
    <property type="entry name" value="ADAMTS_ADAMTS-like"/>
</dbReference>
<dbReference type="PRINTS" id="PR01857">
    <property type="entry name" value="ADAMTSFAMILY"/>
</dbReference>
<dbReference type="Pfam" id="PF08686">
    <property type="entry name" value="PLAC"/>
    <property type="match status" value="1"/>
</dbReference>